<dbReference type="UniPathway" id="UPA00028">
    <property type="reaction ID" value="UER00004"/>
</dbReference>
<keyword evidence="5 10" id="KW-0566">Pantothenate biosynthesis</keyword>
<dbReference type="InterPro" id="IPR013752">
    <property type="entry name" value="KPA_reductase"/>
</dbReference>
<feature type="domain" description="Ketopantoate reductase C-terminal" evidence="12">
    <location>
        <begin position="174"/>
        <end position="298"/>
    </location>
</feature>
<dbReference type="InterPro" id="IPR050838">
    <property type="entry name" value="Ketopantoate_reductase"/>
</dbReference>
<organism evidence="13 15">
    <name type="scientific">Candidatus Sedimenticola endophacoides</name>
    <dbReference type="NCBI Taxonomy" id="2548426"/>
    <lineage>
        <taxon>Bacteria</taxon>
        <taxon>Pseudomonadati</taxon>
        <taxon>Pseudomonadota</taxon>
        <taxon>Gammaproteobacteria</taxon>
        <taxon>Chromatiales</taxon>
        <taxon>Sedimenticolaceae</taxon>
        <taxon>Sedimenticola</taxon>
    </lineage>
</organism>
<evidence type="ECO:0000256" key="6">
    <source>
        <dbReference type="ARBA" id="ARBA00022857"/>
    </source>
</evidence>
<dbReference type="InterPro" id="IPR008927">
    <property type="entry name" value="6-PGluconate_DH-like_C_sf"/>
</dbReference>
<evidence type="ECO:0000256" key="5">
    <source>
        <dbReference type="ARBA" id="ARBA00022655"/>
    </source>
</evidence>
<sequence>MRLLILGAGAVGLSLAARLSPHCQVHAVCRPQHAARITREGFTLRGIWGGGRYRFAAGPEAPQGVTFDYCLITCKSQQTRAVCEQYRKLLGNCEVVSLHNGIGNEEIIGEYTARVIGGTIITGFEWRDNAEVEVTVEAGPIRLGRFPEGLDPAVQRLVGLFQAAGLNVEGSDTIRANLWAKTLYNCALNPLGAITGVAYGELADVNAWRVIERVVAEAHAVSVAEGAGLPWPTPGAYLDYLREVQLPATAGHHSSMLQDLRRGRETEIDFINGAVSRLGRRHTIATPANDMLVDMIRFQSGRRPTPSTEGRGYGAC</sequence>
<dbReference type="EC" id="1.1.1.169" evidence="3 10"/>
<dbReference type="InterPro" id="IPR036291">
    <property type="entry name" value="NAD(P)-bd_dom_sf"/>
</dbReference>
<evidence type="ECO:0000256" key="1">
    <source>
        <dbReference type="ARBA" id="ARBA00004994"/>
    </source>
</evidence>
<proteinExistence type="inferred from homology"/>
<gene>
    <name evidence="13" type="ORF">B0D84_03295</name>
    <name evidence="14" type="ORF">C3L24_12375</name>
</gene>
<dbReference type="Proteomes" id="UP000243361">
    <property type="component" value="Unassembled WGS sequence"/>
</dbReference>
<dbReference type="Proteomes" id="UP000250928">
    <property type="component" value="Unassembled WGS sequence"/>
</dbReference>
<name>A0A657PN37_9GAMM</name>
<dbReference type="SUPFAM" id="SSF48179">
    <property type="entry name" value="6-phosphogluconate dehydrogenase C-terminal domain-like"/>
    <property type="match status" value="1"/>
</dbReference>
<dbReference type="AlphaFoldDB" id="A0A657PN37"/>
<accession>A0A657PN37</accession>
<dbReference type="NCBIfam" id="TIGR00745">
    <property type="entry name" value="apbA_panE"/>
    <property type="match status" value="1"/>
</dbReference>
<dbReference type="GO" id="GO:0008677">
    <property type="term" value="F:2-dehydropantoate 2-reductase activity"/>
    <property type="evidence" value="ECO:0007669"/>
    <property type="project" value="UniProtKB-EC"/>
</dbReference>
<comment type="function">
    <text evidence="10">Catalyzes the NADPH-dependent reduction of ketopantoate into pantoic acid.</text>
</comment>
<evidence type="ECO:0000313" key="16">
    <source>
        <dbReference type="Proteomes" id="UP000250928"/>
    </source>
</evidence>
<protein>
    <recommendedName>
        <fullName evidence="4 10">2-dehydropantoate 2-reductase</fullName>
        <ecNumber evidence="3 10">1.1.1.169</ecNumber>
    </recommendedName>
    <alternativeName>
        <fullName evidence="8 10">Ketopantoate reductase</fullName>
    </alternativeName>
</protein>
<dbReference type="Pfam" id="PF08546">
    <property type="entry name" value="ApbA_C"/>
    <property type="match status" value="1"/>
</dbReference>
<dbReference type="SUPFAM" id="SSF51735">
    <property type="entry name" value="NAD(P)-binding Rossmann-fold domains"/>
    <property type="match status" value="1"/>
</dbReference>
<evidence type="ECO:0000256" key="2">
    <source>
        <dbReference type="ARBA" id="ARBA00007870"/>
    </source>
</evidence>
<dbReference type="Gene3D" id="3.40.50.720">
    <property type="entry name" value="NAD(P)-binding Rossmann-like Domain"/>
    <property type="match status" value="1"/>
</dbReference>
<evidence type="ECO:0000313" key="14">
    <source>
        <dbReference type="EMBL" id="PUD98650.1"/>
    </source>
</evidence>
<reference evidence="13 15" key="1">
    <citation type="submission" date="2017-02" db="EMBL/GenBank/DDBJ databases">
        <title>Novel co-symbiosis in the unique lucinid bivalve Phacoides pectinatus.</title>
        <authorList>
            <person name="Lim S.J."/>
            <person name="Davis B.G."/>
            <person name="Gill D.E."/>
            <person name="Engel A.S."/>
            <person name="Anderson L.C."/>
            <person name="Campbell B.J."/>
        </authorList>
    </citation>
    <scope>NUCLEOTIDE SEQUENCE [LARGE SCALE GENOMIC DNA]</scope>
    <source>
        <strain evidence="13">LUC13016_P6</strain>
    </source>
</reference>
<dbReference type="InterPro" id="IPR013328">
    <property type="entry name" value="6PGD_dom2"/>
</dbReference>
<evidence type="ECO:0000256" key="9">
    <source>
        <dbReference type="ARBA" id="ARBA00048793"/>
    </source>
</evidence>
<dbReference type="InterPro" id="IPR013332">
    <property type="entry name" value="KPR_N"/>
</dbReference>
<evidence type="ECO:0000259" key="12">
    <source>
        <dbReference type="Pfam" id="PF08546"/>
    </source>
</evidence>
<evidence type="ECO:0000256" key="10">
    <source>
        <dbReference type="RuleBase" id="RU362068"/>
    </source>
</evidence>
<evidence type="ECO:0000259" key="11">
    <source>
        <dbReference type="Pfam" id="PF02558"/>
    </source>
</evidence>
<comment type="caution">
    <text evidence="13">The sequence shown here is derived from an EMBL/GenBank/DDBJ whole genome shotgun (WGS) entry which is preliminary data.</text>
</comment>
<dbReference type="PANTHER" id="PTHR43765">
    <property type="entry name" value="2-DEHYDROPANTOATE 2-REDUCTASE-RELATED"/>
    <property type="match status" value="1"/>
</dbReference>
<evidence type="ECO:0000313" key="15">
    <source>
        <dbReference type="Proteomes" id="UP000243361"/>
    </source>
</evidence>
<dbReference type="EMBL" id="PQCO01000295">
    <property type="protein sequence ID" value="PUD98650.1"/>
    <property type="molecule type" value="Genomic_DNA"/>
</dbReference>
<dbReference type="InterPro" id="IPR003710">
    <property type="entry name" value="ApbA"/>
</dbReference>
<feature type="domain" description="Ketopantoate reductase N-terminal" evidence="11">
    <location>
        <begin position="4"/>
        <end position="147"/>
    </location>
</feature>
<keyword evidence="7 10" id="KW-0560">Oxidoreductase</keyword>
<evidence type="ECO:0000256" key="8">
    <source>
        <dbReference type="ARBA" id="ARBA00032024"/>
    </source>
</evidence>
<evidence type="ECO:0000256" key="7">
    <source>
        <dbReference type="ARBA" id="ARBA00023002"/>
    </source>
</evidence>
<keyword evidence="6 10" id="KW-0521">NADP</keyword>
<evidence type="ECO:0000256" key="4">
    <source>
        <dbReference type="ARBA" id="ARBA00019465"/>
    </source>
</evidence>
<dbReference type="Gene3D" id="1.10.1040.10">
    <property type="entry name" value="N-(1-d-carboxylethyl)-l-norvaline Dehydrogenase, domain 2"/>
    <property type="match status" value="1"/>
</dbReference>
<comment type="similarity">
    <text evidence="2 10">Belongs to the ketopantoate reductase family.</text>
</comment>
<dbReference type="EMBL" id="MUIE01000217">
    <property type="protein sequence ID" value="OQX34596.1"/>
    <property type="molecule type" value="Genomic_DNA"/>
</dbReference>
<evidence type="ECO:0000313" key="13">
    <source>
        <dbReference type="EMBL" id="OQX34596.1"/>
    </source>
</evidence>
<dbReference type="GO" id="GO:0005737">
    <property type="term" value="C:cytoplasm"/>
    <property type="evidence" value="ECO:0007669"/>
    <property type="project" value="TreeGrafter"/>
</dbReference>
<dbReference type="PANTHER" id="PTHR43765:SF2">
    <property type="entry name" value="2-DEHYDROPANTOATE 2-REDUCTASE"/>
    <property type="match status" value="1"/>
</dbReference>
<evidence type="ECO:0000256" key="3">
    <source>
        <dbReference type="ARBA" id="ARBA00013014"/>
    </source>
</evidence>
<keyword evidence="15" id="KW-1185">Reference proteome</keyword>
<comment type="pathway">
    <text evidence="1 10">Cofactor biosynthesis; (R)-pantothenate biosynthesis; (R)-pantoate from 3-methyl-2-oxobutanoate: step 2/2.</text>
</comment>
<reference evidence="14 16" key="2">
    <citation type="submission" date="2018-01" db="EMBL/GenBank/DDBJ databases">
        <title>Novel co-symbiosis in the lucinid bivalve Phacoides pectinatus.</title>
        <authorList>
            <person name="Lim S.J."/>
            <person name="Davis B.G."/>
            <person name="Gill D.E."/>
            <person name="Engel A.S."/>
            <person name="Anderson L.C."/>
            <person name="Campbell B.J."/>
        </authorList>
    </citation>
    <scope>NUCLEOTIDE SEQUENCE [LARGE SCALE GENOMIC DNA]</scope>
    <source>
        <strain evidence="14">N3_P5</strain>
    </source>
</reference>
<dbReference type="Pfam" id="PF02558">
    <property type="entry name" value="ApbA"/>
    <property type="match status" value="1"/>
</dbReference>
<comment type="catalytic activity">
    <reaction evidence="9 10">
        <text>(R)-pantoate + NADP(+) = 2-dehydropantoate + NADPH + H(+)</text>
        <dbReference type="Rhea" id="RHEA:16233"/>
        <dbReference type="ChEBI" id="CHEBI:11561"/>
        <dbReference type="ChEBI" id="CHEBI:15378"/>
        <dbReference type="ChEBI" id="CHEBI:15980"/>
        <dbReference type="ChEBI" id="CHEBI:57783"/>
        <dbReference type="ChEBI" id="CHEBI:58349"/>
        <dbReference type="EC" id="1.1.1.169"/>
    </reaction>
</comment>
<dbReference type="GO" id="GO:0015940">
    <property type="term" value="P:pantothenate biosynthetic process"/>
    <property type="evidence" value="ECO:0007669"/>
    <property type="project" value="UniProtKB-UniPathway"/>
</dbReference>
<dbReference type="GO" id="GO:0050661">
    <property type="term" value="F:NADP binding"/>
    <property type="evidence" value="ECO:0007669"/>
    <property type="project" value="TreeGrafter"/>
</dbReference>